<evidence type="ECO:0008006" key="4">
    <source>
        <dbReference type="Google" id="ProtNLM"/>
    </source>
</evidence>
<dbReference type="Proteomes" id="UP001596087">
    <property type="component" value="Unassembled WGS sequence"/>
</dbReference>
<feature type="transmembrane region" description="Helical" evidence="1">
    <location>
        <begin position="46"/>
        <end position="66"/>
    </location>
</feature>
<gene>
    <name evidence="2" type="ORF">ACFPGP_15560</name>
</gene>
<sequence>MAEPGARVTVPRLLSGSATTWLSLAAAVVAVPAVVGWALATQPPGNRVAALVLAVAFAGFVAWVALRRTWLDTRRGLVVQQVLLVLRRSTAWADAETVRFTPNRAGQVLLEVRGSGRPTYLPLVAVDVGGDRCQPPEVLGLLADQVETWAPSRTAVVRGLRAQAAHVEGGGDVRASPLARAHLART</sequence>
<keyword evidence="1" id="KW-0812">Transmembrane</keyword>
<dbReference type="RefSeq" id="WP_378591634.1">
    <property type="nucleotide sequence ID" value="NZ_JBHSKD010000019.1"/>
</dbReference>
<proteinExistence type="predicted"/>
<keyword evidence="1" id="KW-0472">Membrane</keyword>
<keyword evidence="1" id="KW-1133">Transmembrane helix</keyword>
<comment type="caution">
    <text evidence="2">The sequence shown here is derived from an EMBL/GenBank/DDBJ whole genome shotgun (WGS) entry which is preliminary data.</text>
</comment>
<organism evidence="2 3">
    <name type="scientific">Nocardioides taihuensis</name>
    <dbReference type="NCBI Taxonomy" id="1835606"/>
    <lineage>
        <taxon>Bacteria</taxon>
        <taxon>Bacillati</taxon>
        <taxon>Actinomycetota</taxon>
        <taxon>Actinomycetes</taxon>
        <taxon>Propionibacteriales</taxon>
        <taxon>Nocardioidaceae</taxon>
        <taxon>Nocardioides</taxon>
    </lineage>
</organism>
<feature type="transmembrane region" description="Helical" evidence="1">
    <location>
        <begin position="21"/>
        <end position="40"/>
    </location>
</feature>
<reference evidence="3" key="1">
    <citation type="journal article" date="2019" name="Int. J. Syst. Evol. Microbiol.">
        <title>The Global Catalogue of Microorganisms (GCM) 10K type strain sequencing project: providing services to taxonomists for standard genome sequencing and annotation.</title>
        <authorList>
            <consortium name="The Broad Institute Genomics Platform"/>
            <consortium name="The Broad Institute Genome Sequencing Center for Infectious Disease"/>
            <person name="Wu L."/>
            <person name="Ma J."/>
        </authorList>
    </citation>
    <scope>NUCLEOTIDE SEQUENCE [LARGE SCALE GENOMIC DNA]</scope>
    <source>
        <strain evidence="3">DFY41</strain>
    </source>
</reference>
<dbReference type="EMBL" id="JBHSKD010000019">
    <property type="protein sequence ID" value="MFC5178099.1"/>
    <property type="molecule type" value="Genomic_DNA"/>
</dbReference>
<evidence type="ECO:0000313" key="2">
    <source>
        <dbReference type="EMBL" id="MFC5178099.1"/>
    </source>
</evidence>
<protein>
    <recommendedName>
        <fullName evidence="4">PH domain-containing protein</fullName>
    </recommendedName>
</protein>
<evidence type="ECO:0000256" key="1">
    <source>
        <dbReference type="SAM" id="Phobius"/>
    </source>
</evidence>
<evidence type="ECO:0000313" key="3">
    <source>
        <dbReference type="Proteomes" id="UP001596087"/>
    </source>
</evidence>
<keyword evidence="3" id="KW-1185">Reference proteome</keyword>
<accession>A0ABW0BLC4</accession>
<name>A0ABW0BLC4_9ACTN</name>